<sequence>MAYGVLNLKPKEFWSLSWPEFWMLYHGWEVRRQFEHEHTRLLSTMMVNTSMGVKKAIKPQSLYSLPEIDGVPKVTTKEELEAFRQRLSKRLNREIHFLKVAP</sequence>
<evidence type="ECO:0008006" key="3">
    <source>
        <dbReference type="Google" id="ProtNLM"/>
    </source>
</evidence>
<organism evidence="1 2">
    <name type="scientific">Rufibacter glacialis</name>
    <dbReference type="NCBI Taxonomy" id="1259555"/>
    <lineage>
        <taxon>Bacteria</taxon>
        <taxon>Pseudomonadati</taxon>
        <taxon>Bacteroidota</taxon>
        <taxon>Cytophagia</taxon>
        <taxon>Cytophagales</taxon>
        <taxon>Hymenobacteraceae</taxon>
        <taxon>Rufibacter</taxon>
    </lineage>
</organism>
<dbReference type="AlphaFoldDB" id="A0A5M8QMX3"/>
<protein>
    <recommendedName>
        <fullName evidence="3">Phage tail assembly chaperone</fullName>
    </recommendedName>
</protein>
<reference evidence="1 2" key="1">
    <citation type="submission" date="2019-07" db="EMBL/GenBank/DDBJ databases">
        <authorList>
            <person name="Qu J.-H."/>
        </authorList>
    </citation>
    <scope>NUCLEOTIDE SEQUENCE [LARGE SCALE GENOMIC DNA]</scope>
    <source>
        <strain evidence="1 2">MDT1-10-3</strain>
    </source>
</reference>
<name>A0A5M8QMX3_9BACT</name>
<evidence type="ECO:0000313" key="1">
    <source>
        <dbReference type="EMBL" id="KAA6437485.1"/>
    </source>
</evidence>
<gene>
    <name evidence="1" type="ORF">FOE74_03000</name>
</gene>
<proteinExistence type="predicted"/>
<accession>A0A5M8QMX3</accession>
<dbReference type="OrthoDB" id="2084170at2"/>
<evidence type="ECO:0000313" key="2">
    <source>
        <dbReference type="Proteomes" id="UP000323866"/>
    </source>
</evidence>
<comment type="caution">
    <text evidence="1">The sequence shown here is derived from an EMBL/GenBank/DDBJ whole genome shotgun (WGS) entry which is preliminary data.</text>
</comment>
<reference evidence="1 2" key="2">
    <citation type="submission" date="2019-09" db="EMBL/GenBank/DDBJ databases">
        <title>A bacterium isolated from glacier soil.</title>
        <authorList>
            <person name="Liu Q."/>
        </authorList>
    </citation>
    <scope>NUCLEOTIDE SEQUENCE [LARGE SCALE GENOMIC DNA]</scope>
    <source>
        <strain evidence="1 2">MDT1-10-3</strain>
    </source>
</reference>
<dbReference type="Proteomes" id="UP000323866">
    <property type="component" value="Unassembled WGS sequence"/>
</dbReference>
<dbReference type="EMBL" id="VKKZ01000010">
    <property type="protein sequence ID" value="KAA6437485.1"/>
    <property type="molecule type" value="Genomic_DNA"/>
</dbReference>